<accession>A0A392UHV8</accession>
<dbReference type="Proteomes" id="UP000265520">
    <property type="component" value="Unassembled WGS sequence"/>
</dbReference>
<dbReference type="EMBL" id="LXQA010793894">
    <property type="protein sequence ID" value="MCI71315.1"/>
    <property type="molecule type" value="Genomic_DNA"/>
</dbReference>
<sequence>MYCQVNQLHGCYQKVSSSSMISSGGEVKGCRSVVKLQRLFSCPYCSSGRLAYAGKADSKGVNS</sequence>
<name>A0A392UHV8_9FABA</name>
<proteinExistence type="predicted"/>
<organism evidence="1 2">
    <name type="scientific">Trifolium medium</name>
    <dbReference type="NCBI Taxonomy" id="97028"/>
    <lineage>
        <taxon>Eukaryota</taxon>
        <taxon>Viridiplantae</taxon>
        <taxon>Streptophyta</taxon>
        <taxon>Embryophyta</taxon>
        <taxon>Tracheophyta</taxon>
        <taxon>Spermatophyta</taxon>
        <taxon>Magnoliopsida</taxon>
        <taxon>eudicotyledons</taxon>
        <taxon>Gunneridae</taxon>
        <taxon>Pentapetalae</taxon>
        <taxon>rosids</taxon>
        <taxon>fabids</taxon>
        <taxon>Fabales</taxon>
        <taxon>Fabaceae</taxon>
        <taxon>Papilionoideae</taxon>
        <taxon>50 kb inversion clade</taxon>
        <taxon>NPAAA clade</taxon>
        <taxon>Hologalegina</taxon>
        <taxon>IRL clade</taxon>
        <taxon>Trifolieae</taxon>
        <taxon>Trifolium</taxon>
    </lineage>
</organism>
<dbReference type="AlphaFoldDB" id="A0A392UHV8"/>
<comment type="caution">
    <text evidence="1">The sequence shown here is derived from an EMBL/GenBank/DDBJ whole genome shotgun (WGS) entry which is preliminary data.</text>
</comment>
<evidence type="ECO:0000313" key="1">
    <source>
        <dbReference type="EMBL" id="MCI71315.1"/>
    </source>
</evidence>
<evidence type="ECO:0000313" key="2">
    <source>
        <dbReference type="Proteomes" id="UP000265520"/>
    </source>
</evidence>
<protein>
    <submittedName>
        <fullName evidence="1">Uncharacterized protein</fullName>
    </submittedName>
</protein>
<keyword evidence="2" id="KW-1185">Reference proteome</keyword>
<reference evidence="1 2" key="1">
    <citation type="journal article" date="2018" name="Front. Plant Sci.">
        <title>Red Clover (Trifolium pratense) and Zigzag Clover (T. medium) - A Picture of Genomic Similarities and Differences.</title>
        <authorList>
            <person name="Dluhosova J."/>
            <person name="Istvanek J."/>
            <person name="Nedelnik J."/>
            <person name="Repkova J."/>
        </authorList>
    </citation>
    <scope>NUCLEOTIDE SEQUENCE [LARGE SCALE GENOMIC DNA]</scope>
    <source>
        <strain evidence="2">cv. 10/8</strain>
        <tissue evidence="1">Leaf</tissue>
    </source>
</reference>